<comment type="subcellular location">
    <subcellularLocation>
        <location evidence="1">Membrane</location>
        <topology evidence="1">Multi-pass membrane protein</topology>
    </subcellularLocation>
</comment>
<keyword evidence="6" id="KW-0813">Transport</keyword>
<dbReference type="InterPro" id="IPR034294">
    <property type="entry name" value="Aquaporin_transptr"/>
</dbReference>
<evidence type="ECO:0000313" key="9">
    <source>
        <dbReference type="Proteomes" id="UP001626550"/>
    </source>
</evidence>
<dbReference type="Pfam" id="PF00230">
    <property type="entry name" value="MIP"/>
    <property type="match status" value="1"/>
</dbReference>
<evidence type="ECO:0000256" key="2">
    <source>
        <dbReference type="ARBA" id="ARBA00006175"/>
    </source>
</evidence>
<feature type="transmembrane region" description="Helical" evidence="7">
    <location>
        <begin position="134"/>
        <end position="156"/>
    </location>
</feature>
<proteinExistence type="inferred from homology"/>
<dbReference type="PANTHER" id="PTHR19139">
    <property type="entry name" value="AQUAPORIN TRANSPORTER"/>
    <property type="match status" value="1"/>
</dbReference>
<dbReference type="Proteomes" id="UP001626550">
    <property type="component" value="Unassembled WGS sequence"/>
</dbReference>
<evidence type="ECO:0000256" key="5">
    <source>
        <dbReference type="ARBA" id="ARBA00023136"/>
    </source>
</evidence>
<evidence type="ECO:0000313" key="8">
    <source>
        <dbReference type="EMBL" id="KAL3312575.1"/>
    </source>
</evidence>
<feature type="transmembrane region" description="Helical" evidence="7">
    <location>
        <begin position="85"/>
        <end position="105"/>
    </location>
</feature>
<evidence type="ECO:0000256" key="3">
    <source>
        <dbReference type="ARBA" id="ARBA00022692"/>
    </source>
</evidence>
<organism evidence="8 9">
    <name type="scientific">Cichlidogyrus casuarinus</name>
    <dbReference type="NCBI Taxonomy" id="1844966"/>
    <lineage>
        <taxon>Eukaryota</taxon>
        <taxon>Metazoa</taxon>
        <taxon>Spiralia</taxon>
        <taxon>Lophotrochozoa</taxon>
        <taxon>Platyhelminthes</taxon>
        <taxon>Monogenea</taxon>
        <taxon>Monopisthocotylea</taxon>
        <taxon>Dactylogyridea</taxon>
        <taxon>Ancyrocephalidae</taxon>
        <taxon>Cichlidogyrus</taxon>
    </lineage>
</organism>
<dbReference type="PRINTS" id="PR00783">
    <property type="entry name" value="MINTRINSICP"/>
</dbReference>
<feature type="transmembrane region" description="Helical" evidence="7">
    <location>
        <begin position="52"/>
        <end position="73"/>
    </location>
</feature>
<keyword evidence="4 7" id="KW-1133">Transmembrane helix</keyword>
<sequence>MGFINYVTDVSQIKWKRLARACATEFVTTGFLILFALLLQGGDLCTVGNVSLWIWVAGPVSGGHLNPWVSLLLAIQQQITILTSVLYIICQIAGACLGSAVAIWVRETSPLTNGHNATTSQFGVLNLKLTSEEDLAVCFVLEALAALIFYLTLLSITDSRREQPPVTYLGPFLLGLSTIPGTALCKGVTYGCVNPVRALGPAIVNNNGKDLYIFVLATLAGALVANLLYLCLYDNLLSREWVTNYCSYQVPTTDPAMKPSNSTDTLYPDKDESIDYSHYNYQIK</sequence>
<dbReference type="SUPFAM" id="SSF81338">
    <property type="entry name" value="Aquaporin-like"/>
    <property type="match status" value="1"/>
</dbReference>
<gene>
    <name evidence="8" type="primary">AQP1</name>
    <name evidence="8" type="ORF">Ciccas_008834</name>
</gene>
<keyword evidence="3 6" id="KW-0812">Transmembrane</keyword>
<comment type="caution">
    <text evidence="8">The sequence shown here is derived from an EMBL/GenBank/DDBJ whole genome shotgun (WGS) entry which is preliminary data.</text>
</comment>
<dbReference type="InterPro" id="IPR000425">
    <property type="entry name" value="MIP"/>
</dbReference>
<reference evidence="8 9" key="1">
    <citation type="submission" date="2024-11" db="EMBL/GenBank/DDBJ databases">
        <title>Adaptive evolution of stress response genes in parasites aligns with host niche diversity.</title>
        <authorList>
            <person name="Hahn C."/>
            <person name="Resl P."/>
        </authorList>
    </citation>
    <scope>NUCLEOTIDE SEQUENCE [LARGE SCALE GENOMIC DNA]</scope>
    <source>
        <strain evidence="8">EGGRZ-B1_66</strain>
        <tissue evidence="8">Body</tissue>
    </source>
</reference>
<evidence type="ECO:0000256" key="1">
    <source>
        <dbReference type="ARBA" id="ARBA00004141"/>
    </source>
</evidence>
<dbReference type="PANTHER" id="PTHR19139:SF199">
    <property type="entry name" value="MIP17260P"/>
    <property type="match status" value="1"/>
</dbReference>
<dbReference type="AlphaFoldDB" id="A0ABD2PYS0"/>
<dbReference type="InterPro" id="IPR023271">
    <property type="entry name" value="Aquaporin-like"/>
</dbReference>
<feature type="transmembrane region" description="Helical" evidence="7">
    <location>
        <begin position="168"/>
        <end position="191"/>
    </location>
</feature>
<dbReference type="EMBL" id="JBJKFK010001642">
    <property type="protein sequence ID" value="KAL3312575.1"/>
    <property type="molecule type" value="Genomic_DNA"/>
</dbReference>
<evidence type="ECO:0000256" key="6">
    <source>
        <dbReference type="RuleBase" id="RU000477"/>
    </source>
</evidence>
<keyword evidence="9" id="KW-1185">Reference proteome</keyword>
<evidence type="ECO:0000256" key="4">
    <source>
        <dbReference type="ARBA" id="ARBA00022989"/>
    </source>
</evidence>
<accession>A0ABD2PYS0</accession>
<feature type="transmembrane region" description="Helical" evidence="7">
    <location>
        <begin position="211"/>
        <end position="232"/>
    </location>
</feature>
<protein>
    <submittedName>
        <fullName evidence="8">Aquaporin-like protein</fullName>
    </submittedName>
</protein>
<keyword evidence="5 7" id="KW-0472">Membrane</keyword>
<evidence type="ECO:0000256" key="7">
    <source>
        <dbReference type="SAM" id="Phobius"/>
    </source>
</evidence>
<dbReference type="Gene3D" id="1.20.1080.10">
    <property type="entry name" value="Glycerol uptake facilitator protein"/>
    <property type="match status" value="1"/>
</dbReference>
<name>A0ABD2PYS0_9PLAT</name>
<dbReference type="GO" id="GO:0016020">
    <property type="term" value="C:membrane"/>
    <property type="evidence" value="ECO:0007669"/>
    <property type="project" value="UniProtKB-SubCell"/>
</dbReference>
<comment type="similarity">
    <text evidence="2 6">Belongs to the MIP/aquaporin (TC 1.A.8) family.</text>
</comment>
<feature type="transmembrane region" description="Helical" evidence="7">
    <location>
        <begin position="21"/>
        <end position="40"/>
    </location>
</feature>